<keyword evidence="2" id="KW-0812">Transmembrane</keyword>
<feature type="transmembrane region" description="Helical" evidence="2">
    <location>
        <begin position="42"/>
        <end position="65"/>
    </location>
</feature>
<feature type="compositionally biased region" description="Basic and acidic residues" evidence="1">
    <location>
        <begin position="10"/>
        <end position="22"/>
    </location>
</feature>
<reference evidence="3" key="1">
    <citation type="journal article" date="2015" name="Proc. Natl. Acad. Sci. U.S.A.">
        <title>Networks of energetic and metabolic interactions define dynamics in microbial communities.</title>
        <authorList>
            <person name="Embree M."/>
            <person name="Liu J.K."/>
            <person name="Al-Bassam M.M."/>
            <person name="Zengler K."/>
        </authorList>
    </citation>
    <scope>NUCLEOTIDE SEQUENCE</scope>
</reference>
<proteinExistence type="predicted"/>
<evidence type="ECO:0000256" key="2">
    <source>
        <dbReference type="SAM" id="Phobius"/>
    </source>
</evidence>
<protein>
    <submittedName>
        <fullName evidence="3">Uncharacterized protein</fullName>
    </submittedName>
</protein>
<keyword evidence="2" id="KW-1133">Transmembrane helix</keyword>
<evidence type="ECO:0000256" key="1">
    <source>
        <dbReference type="SAM" id="MobiDB-lite"/>
    </source>
</evidence>
<feature type="region of interest" description="Disordered" evidence="1">
    <location>
        <begin position="1"/>
        <end position="25"/>
    </location>
</feature>
<sequence>MGKDKKTKKERQMEKQKEKQLDQELDQELEEKRAKRKRTVATFWKIWWIGIIILFIILSIQTYMIKFAN</sequence>
<accession>A0A0W8E7F6</accession>
<name>A0A0W8E7F6_9ZZZZ</name>
<organism evidence="3">
    <name type="scientific">hydrocarbon metagenome</name>
    <dbReference type="NCBI Taxonomy" id="938273"/>
    <lineage>
        <taxon>unclassified sequences</taxon>
        <taxon>metagenomes</taxon>
        <taxon>ecological metagenomes</taxon>
    </lineage>
</organism>
<comment type="caution">
    <text evidence="3">The sequence shown here is derived from an EMBL/GenBank/DDBJ whole genome shotgun (WGS) entry which is preliminary data.</text>
</comment>
<dbReference type="EMBL" id="LNQE01001845">
    <property type="protein sequence ID" value="KUG04575.1"/>
    <property type="molecule type" value="Genomic_DNA"/>
</dbReference>
<evidence type="ECO:0000313" key="3">
    <source>
        <dbReference type="EMBL" id="KUG04575.1"/>
    </source>
</evidence>
<gene>
    <name evidence="3" type="ORF">ASZ90_018067</name>
</gene>
<dbReference type="AlphaFoldDB" id="A0A0W8E7F6"/>
<keyword evidence="2" id="KW-0472">Membrane</keyword>